<name>A0A2U2JEP3_9FLAO</name>
<gene>
    <name evidence="2" type="ORF">DIS07_02525</name>
</gene>
<keyword evidence="1" id="KW-0812">Transmembrane</keyword>
<evidence type="ECO:0000313" key="3">
    <source>
        <dbReference type="Proteomes" id="UP000245670"/>
    </source>
</evidence>
<keyword evidence="1" id="KW-1133">Transmembrane helix</keyword>
<reference evidence="2 3" key="1">
    <citation type="submission" date="2018-05" db="EMBL/GenBank/DDBJ databases">
        <title>Polaribacter aquimarinus sp. nov., isolated from sediment in a sediment of sea.</title>
        <authorList>
            <person name="Lu D."/>
        </authorList>
    </citation>
    <scope>NUCLEOTIDE SEQUENCE [LARGE SCALE GENOMIC DNA]</scope>
    <source>
        <strain evidence="2 3">ZY113</strain>
    </source>
</reference>
<organism evidence="2 3">
    <name type="scientific">Polaribacter aquimarinus</name>
    <dbReference type="NCBI Taxonomy" id="2100726"/>
    <lineage>
        <taxon>Bacteria</taxon>
        <taxon>Pseudomonadati</taxon>
        <taxon>Bacteroidota</taxon>
        <taxon>Flavobacteriia</taxon>
        <taxon>Flavobacteriales</taxon>
        <taxon>Flavobacteriaceae</taxon>
    </lineage>
</organism>
<dbReference type="Proteomes" id="UP000245670">
    <property type="component" value="Unassembled WGS sequence"/>
</dbReference>
<evidence type="ECO:0000313" key="2">
    <source>
        <dbReference type="EMBL" id="PWG06731.1"/>
    </source>
</evidence>
<evidence type="ECO:0000256" key="1">
    <source>
        <dbReference type="SAM" id="Phobius"/>
    </source>
</evidence>
<feature type="transmembrane region" description="Helical" evidence="1">
    <location>
        <begin position="64"/>
        <end position="85"/>
    </location>
</feature>
<dbReference type="AlphaFoldDB" id="A0A2U2JEP3"/>
<accession>A0A2U2JEP3</accession>
<feature type="transmembrane region" description="Helical" evidence="1">
    <location>
        <begin position="12"/>
        <end position="30"/>
    </location>
</feature>
<keyword evidence="1" id="KW-0472">Membrane</keyword>
<proteinExistence type="predicted"/>
<keyword evidence="3" id="KW-1185">Reference proteome</keyword>
<comment type="caution">
    <text evidence="2">The sequence shown here is derived from an EMBL/GenBank/DDBJ whole genome shotgun (WGS) entry which is preliminary data.</text>
</comment>
<sequence length="163" mass="19588">MEVKNKNHFKFKLILLTLVVLEIVGCYYAYYTLGEVKQFFCFLILFLNIIPILLYFFRKKTISLVLGVVIGLLLIPYHAFLLFQWRELNRESSMIIEYIYSFQKDKGEFPNNISGYEFENRRLSDNFSYRINSKGFGLHYYVGTEGTTHFYYYNVGKWEYYPD</sequence>
<dbReference type="EMBL" id="QFFG01000001">
    <property type="protein sequence ID" value="PWG06731.1"/>
    <property type="molecule type" value="Genomic_DNA"/>
</dbReference>
<dbReference type="RefSeq" id="WP_109403639.1">
    <property type="nucleotide sequence ID" value="NZ_QFFG01000001.1"/>
</dbReference>
<protein>
    <submittedName>
        <fullName evidence="2">Uncharacterized protein</fullName>
    </submittedName>
</protein>
<dbReference type="OrthoDB" id="9841190at2"/>
<feature type="transmembrane region" description="Helical" evidence="1">
    <location>
        <begin position="36"/>
        <end position="57"/>
    </location>
</feature>